<evidence type="ECO:0008006" key="3">
    <source>
        <dbReference type="Google" id="ProtNLM"/>
    </source>
</evidence>
<accession>A0AAV8TNC2</accession>
<name>A0AAV8TNC2_9ROSI</name>
<evidence type="ECO:0000313" key="2">
    <source>
        <dbReference type="Proteomes" id="UP001159364"/>
    </source>
</evidence>
<sequence>MGKDSWSLLGRLRRIVNKVKILLSFEVNRWRLGSMIGTASSRRHRLSFRDRPGLRACTDEVESEYSVSSPNGLCRTISYPSEDDIDKRAEIFIENFRRQLKIERQVSLELKYLQGNGVSSTSP</sequence>
<reference evidence="1 2" key="1">
    <citation type="submission" date="2021-09" db="EMBL/GenBank/DDBJ databases">
        <title>Genomic insights and catalytic innovation underlie evolution of tropane alkaloids biosynthesis.</title>
        <authorList>
            <person name="Wang Y.-J."/>
            <person name="Tian T."/>
            <person name="Huang J.-P."/>
            <person name="Huang S.-X."/>
        </authorList>
    </citation>
    <scope>NUCLEOTIDE SEQUENCE [LARGE SCALE GENOMIC DNA]</scope>
    <source>
        <strain evidence="1">KIB-2018</strain>
        <tissue evidence="1">Leaf</tissue>
    </source>
</reference>
<dbReference type="InterPro" id="IPR008480">
    <property type="entry name" value="DUF761_pln"/>
</dbReference>
<dbReference type="Pfam" id="PF05553">
    <property type="entry name" value="DUF761"/>
    <property type="match status" value="1"/>
</dbReference>
<comment type="caution">
    <text evidence="1">The sequence shown here is derived from an EMBL/GenBank/DDBJ whole genome shotgun (WGS) entry which is preliminary data.</text>
</comment>
<evidence type="ECO:0000313" key="1">
    <source>
        <dbReference type="EMBL" id="KAJ8767445.1"/>
    </source>
</evidence>
<dbReference type="AlphaFoldDB" id="A0AAV8TNC2"/>
<proteinExistence type="predicted"/>
<dbReference type="EMBL" id="JAIWQS010000004">
    <property type="protein sequence ID" value="KAJ8767445.1"/>
    <property type="molecule type" value="Genomic_DNA"/>
</dbReference>
<gene>
    <name evidence="1" type="ORF">K2173_017489</name>
</gene>
<dbReference type="Proteomes" id="UP001159364">
    <property type="component" value="Linkage Group LG04"/>
</dbReference>
<keyword evidence="2" id="KW-1185">Reference proteome</keyword>
<organism evidence="1 2">
    <name type="scientific">Erythroxylum novogranatense</name>
    <dbReference type="NCBI Taxonomy" id="1862640"/>
    <lineage>
        <taxon>Eukaryota</taxon>
        <taxon>Viridiplantae</taxon>
        <taxon>Streptophyta</taxon>
        <taxon>Embryophyta</taxon>
        <taxon>Tracheophyta</taxon>
        <taxon>Spermatophyta</taxon>
        <taxon>Magnoliopsida</taxon>
        <taxon>eudicotyledons</taxon>
        <taxon>Gunneridae</taxon>
        <taxon>Pentapetalae</taxon>
        <taxon>rosids</taxon>
        <taxon>fabids</taxon>
        <taxon>Malpighiales</taxon>
        <taxon>Erythroxylaceae</taxon>
        <taxon>Erythroxylum</taxon>
    </lineage>
</organism>
<protein>
    <recommendedName>
        <fullName evidence="3">DUF761 domain-containing protein</fullName>
    </recommendedName>
</protein>